<dbReference type="EMBL" id="CP036264">
    <property type="protein sequence ID" value="QEG00350.1"/>
    <property type="molecule type" value="Genomic_DNA"/>
</dbReference>
<proteinExistence type="predicted"/>
<dbReference type="Proteomes" id="UP000321353">
    <property type="component" value="Chromosome"/>
</dbReference>
<reference evidence="2 3" key="1">
    <citation type="submission" date="2019-02" db="EMBL/GenBank/DDBJ databases">
        <title>Planctomycetal bacteria perform biofilm scaping via a novel small molecule.</title>
        <authorList>
            <person name="Jeske O."/>
            <person name="Boedeker C."/>
            <person name="Wiegand S."/>
            <person name="Breitling P."/>
            <person name="Kallscheuer N."/>
            <person name="Jogler M."/>
            <person name="Rohde M."/>
            <person name="Petersen J."/>
            <person name="Medema M.H."/>
            <person name="Surup F."/>
            <person name="Jogler C."/>
        </authorList>
    </citation>
    <scope>NUCLEOTIDE SEQUENCE [LARGE SCALE GENOMIC DNA]</scope>
    <source>
        <strain evidence="2 3">Mal15</strain>
    </source>
</reference>
<evidence type="ECO:0000256" key="1">
    <source>
        <dbReference type="SAM" id="SignalP"/>
    </source>
</evidence>
<sequence length="211" mass="23390" precursor="true">MNTMRSSAYFMVLAGLFSISTSPVDAVGFGHFHPYYDQHFNPDSTRRTTLVYLSHAWVSDTASGHCSPVGSRSGGCPPIDNALLRLHVRDDVQVEINGYQTKPQTLAGIHRNSRFYSLTGLRPDRILPCDIVVIETDMHGNQRHYHHAFGAQAGQVYDIRFPQDFRFHQAVFAPVNSEVPAVPIIPVDEVLPESVIQSPQSALAPPQQPAD</sequence>
<name>A0A5B9MIR5_9BACT</name>
<keyword evidence="1" id="KW-0732">Signal</keyword>
<dbReference type="AlphaFoldDB" id="A0A5B9MIR5"/>
<keyword evidence="3" id="KW-1185">Reference proteome</keyword>
<feature type="signal peptide" evidence="1">
    <location>
        <begin position="1"/>
        <end position="26"/>
    </location>
</feature>
<gene>
    <name evidence="2" type="ORF">Mal15_44200</name>
</gene>
<dbReference type="KEGG" id="smam:Mal15_44200"/>
<dbReference type="RefSeq" id="WP_147869606.1">
    <property type="nucleotide sequence ID" value="NZ_CP036264.1"/>
</dbReference>
<accession>A0A5B9MIR5</accession>
<organism evidence="2 3">
    <name type="scientific">Stieleria maiorica</name>
    <dbReference type="NCBI Taxonomy" id="2795974"/>
    <lineage>
        <taxon>Bacteria</taxon>
        <taxon>Pseudomonadati</taxon>
        <taxon>Planctomycetota</taxon>
        <taxon>Planctomycetia</taxon>
        <taxon>Pirellulales</taxon>
        <taxon>Pirellulaceae</taxon>
        <taxon>Stieleria</taxon>
    </lineage>
</organism>
<evidence type="ECO:0000313" key="3">
    <source>
        <dbReference type="Proteomes" id="UP000321353"/>
    </source>
</evidence>
<feature type="chain" id="PRO_5022777995" evidence="1">
    <location>
        <begin position="27"/>
        <end position="211"/>
    </location>
</feature>
<protein>
    <submittedName>
        <fullName evidence="2">Uncharacterized protein</fullName>
    </submittedName>
</protein>
<evidence type="ECO:0000313" key="2">
    <source>
        <dbReference type="EMBL" id="QEG00350.1"/>
    </source>
</evidence>